<evidence type="ECO:0000259" key="2">
    <source>
        <dbReference type="PROSITE" id="PS51782"/>
    </source>
</evidence>
<keyword evidence="4" id="KW-1185">Reference proteome</keyword>
<feature type="domain" description="LysM" evidence="2">
    <location>
        <begin position="27"/>
        <end position="70"/>
    </location>
</feature>
<sequence>MFFKPSKLFFVLLLCLVSNSISAQEVMKHTVVAGETKYKLSRQYHISIEDLEAQNPQIVSGLKTGQVLTITNGVANSAEQKIDVLSKFQSFEASSNANGEVSQHSNGEILYKIANGDTKYSVAKRFNLSVEELDRLNPSLGNSFHAESNIILHKGNSEIATTTIYKTTTNSAGKSEENEAEVENEAEQQVSVNRKATIEQEEVLVSDNLFIKNLSEGQHKKIGFIYSANFEEENPEFAEFYKGAMLAIDSLKSLGITVEEHTANAMALTSGEIANLSTSDLFISTADVFGVHKLQNKVEQHIPVVYGSPVLWDTTEKSKAYFALPPNDFTQRMLLDYLTSQNGNVIVVNGIDATVKPSFITDEYPEISQISTPENGVIEEKTIVEHLKEGTKNFIVLNTERSNTILNVTNALLHNYSKFNTELASFLTVDFLNDDNVSNKRFEVLKMIYPKMESVKGSKVHKEKFFKKFKSKYNLEPSEKAIIGFDVTFDAVLRLSQNQGFEETLDVTSEGLQLIFDYSETKQPNEYINQNTHLYQLNNGKEVQLK</sequence>
<dbReference type="PANTHER" id="PTHR33734">
    <property type="entry name" value="LYSM DOMAIN-CONTAINING GPI-ANCHORED PROTEIN 2"/>
    <property type="match status" value="1"/>
</dbReference>
<dbReference type="CDD" id="cd00118">
    <property type="entry name" value="LysM"/>
    <property type="match status" value="2"/>
</dbReference>
<dbReference type="InterPro" id="IPR018392">
    <property type="entry name" value="LysM"/>
</dbReference>
<dbReference type="InterPro" id="IPR036779">
    <property type="entry name" value="LysM_dom_sf"/>
</dbReference>
<dbReference type="AlphaFoldDB" id="A0A1I7G238"/>
<proteinExistence type="predicted"/>
<evidence type="ECO:0000313" key="4">
    <source>
        <dbReference type="Proteomes" id="UP000199138"/>
    </source>
</evidence>
<keyword evidence="1" id="KW-0732">Signal</keyword>
<dbReference type="SMART" id="SM00257">
    <property type="entry name" value="LysM"/>
    <property type="match status" value="2"/>
</dbReference>
<evidence type="ECO:0000256" key="1">
    <source>
        <dbReference type="SAM" id="SignalP"/>
    </source>
</evidence>
<dbReference type="Gene3D" id="3.10.350.10">
    <property type="entry name" value="LysM domain"/>
    <property type="match status" value="2"/>
</dbReference>
<dbReference type="RefSeq" id="WP_177229078.1">
    <property type="nucleotide sequence ID" value="NZ_FPBK01000003.1"/>
</dbReference>
<dbReference type="Pfam" id="PF01476">
    <property type="entry name" value="LysM"/>
    <property type="match status" value="2"/>
</dbReference>
<dbReference type="STRING" id="1224947.SAMN05216480_10383"/>
<organism evidence="3 4">
    <name type="scientific">Pustulibacterium marinum</name>
    <dbReference type="NCBI Taxonomy" id="1224947"/>
    <lineage>
        <taxon>Bacteria</taxon>
        <taxon>Pseudomonadati</taxon>
        <taxon>Bacteroidota</taxon>
        <taxon>Flavobacteriia</taxon>
        <taxon>Flavobacteriales</taxon>
        <taxon>Flavobacteriaceae</taxon>
        <taxon>Pustulibacterium</taxon>
    </lineage>
</organism>
<name>A0A1I7G238_9FLAO</name>
<dbReference type="GO" id="GO:0008932">
    <property type="term" value="F:lytic endotransglycosylase activity"/>
    <property type="evidence" value="ECO:0007669"/>
    <property type="project" value="TreeGrafter"/>
</dbReference>
<feature type="chain" id="PRO_5011785825" evidence="1">
    <location>
        <begin position="24"/>
        <end position="546"/>
    </location>
</feature>
<reference evidence="3 4" key="1">
    <citation type="submission" date="2016-10" db="EMBL/GenBank/DDBJ databases">
        <authorList>
            <person name="de Groot N.N."/>
        </authorList>
    </citation>
    <scope>NUCLEOTIDE SEQUENCE [LARGE SCALE GENOMIC DNA]</scope>
    <source>
        <strain evidence="3 4">CGMCC 1.12333</strain>
    </source>
</reference>
<feature type="signal peptide" evidence="1">
    <location>
        <begin position="1"/>
        <end position="23"/>
    </location>
</feature>
<dbReference type="PANTHER" id="PTHR33734:SF22">
    <property type="entry name" value="MEMBRANE-BOUND LYTIC MUREIN TRANSGLYCOSYLASE D"/>
    <property type="match status" value="1"/>
</dbReference>
<dbReference type="EMBL" id="FPBK01000003">
    <property type="protein sequence ID" value="SFU42528.1"/>
    <property type="molecule type" value="Genomic_DNA"/>
</dbReference>
<dbReference type="PROSITE" id="PS51782">
    <property type="entry name" value="LYSM"/>
    <property type="match status" value="1"/>
</dbReference>
<evidence type="ECO:0000313" key="3">
    <source>
        <dbReference type="EMBL" id="SFU42528.1"/>
    </source>
</evidence>
<gene>
    <name evidence="3" type="ORF">SAMN05216480_10383</name>
</gene>
<protein>
    <submittedName>
        <fullName evidence="3">LysM domain-containing protein</fullName>
    </submittedName>
</protein>
<dbReference type="Proteomes" id="UP000199138">
    <property type="component" value="Unassembled WGS sequence"/>
</dbReference>
<dbReference type="SUPFAM" id="SSF54106">
    <property type="entry name" value="LysM domain"/>
    <property type="match status" value="2"/>
</dbReference>
<accession>A0A1I7G238</accession>